<dbReference type="RefSeq" id="XP_062730779.1">
    <property type="nucleotide sequence ID" value="XM_062879629.1"/>
</dbReference>
<keyword evidence="4" id="KW-0805">Transcription regulation</keyword>
<evidence type="ECO:0000256" key="4">
    <source>
        <dbReference type="ARBA" id="ARBA00023015"/>
    </source>
</evidence>
<dbReference type="CDD" id="cd00067">
    <property type="entry name" value="GAL4"/>
    <property type="match status" value="1"/>
</dbReference>
<evidence type="ECO:0000256" key="5">
    <source>
        <dbReference type="ARBA" id="ARBA00023125"/>
    </source>
</evidence>
<dbReference type="Pfam" id="PF04082">
    <property type="entry name" value="Fungal_trans"/>
    <property type="match status" value="1"/>
</dbReference>
<sequence>MSTGAVSTGRRKSPLEGVSDRSSQDRTTSPSPSTRSSSKPQIRHRASIACASCRERRIRCVVAEGESECTQCRKTGHTCIIKNDDERRRPISKAYMSSLSNRIALLEEMLKEQGVTPPPAVHPPKTRQDAISRQQQQQQQEQEEARMRERSTSSEPKHGSSVEIQVPTPPGSGEEDTLMSESEQSKTIDLTDMTSSSSSSSLIDPLLLQELGTTPDADVRRLLSARGSHSFDPSAGRVRFFGPTANSHVHGKSACLFDNEGRPDRARRAATLIETLGSSTIDYLTKCFWEHYFYSGSMVVDRAAFETGRLTQDPKFYSPFLHLTLLAIGYRFADRTRDDIKKLSVGSRESTLHREAKGLLEVEIDQGGGVPSVQGMLLLADLEFGVGRDSAGWMYLGIANRLAFDIGLHVNYSGVDISETERRLRRQVMAGSIAFDRQWALILGRPTSIKAQDISIDLLSKGAFNSTHGQMTAEAKTYAAGQAALQQKRFELMELAGKVSDLQNTTHGISDLTAKAAEDRTYLYFLALERQFQTWYRQLPDCLAWKPINIKSAPIGFFLLHQQFHTCMILLHRPWAKYGPLVPDSTAAASRYAAPESSLQLQASLGTLPRQDNRASLSRSMCTQHAVRVARIFWQQRQRFDGTKIGLEAIQQAGTAALALMAALAHKSAELDHQSNLKYLQVVSAAIYDMSHAYQPASRMYSLLKTMLADIRTEMVSSGSLEASALLNRFNQGNPTTNMIFGSNSWNLSNESSRFTPARRTLSMCAGPEEGREAKRRRFSTQTAPDVVFSTMAVFGSSPLGGPASPQLAHPQENSGQEELGEPLREIPDITPESDFDLDSFHASFVEFINNGSKGWATATPTITTETTLEATPLPTPACEEAPSTSNTDAVIVQDEPAAQQPADDAMADMTIEEWLAEPGVSSGLAAMEAEVRQHCDSRFSPVADAPVPTAEGGEVPPPPLPEMQQNDLTMPVTLELGTADNGGIHTMDWLATAPPPPRPSRRISRTSISNTIRPPLAPPETDLFVNALAIPARQTSLPPPPLPSSAPLPMTPVTLDELVQSVEEAVDSARARARDREREKSVAAAGKGQVSSPEAGRNLSLDYFQL</sequence>
<evidence type="ECO:0000256" key="7">
    <source>
        <dbReference type="ARBA" id="ARBA00023242"/>
    </source>
</evidence>
<dbReference type="EMBL" id="JAFFGZ010000007">
    <property type="protein sequence ID" value="KAK4641803.1"/>
    <property type="molecule type" value="Genomic_DNA"/>
</dbReference>
<proteinExistence type="predicted"/>
<feature type="domain" description="Zn(2)-C6 fungal-type" evidence="9">
    <location>
        <begin position="49"/>
        <end position="81"/>
    </location>
</feature>
<evidence type="ECO:0000313" key="10">
    <source>
        <dbReference type="EMBL" id="KAK4641803.1"/>
    </source>
</evidence>
<evidence type="ECO:0000256" key="3">
    <source>
        <dbReference type="ARBA" id="ARBA00022833"/>
    </source>
</evidence>
<dbReference type="Gene3D" id="4.10.240.10">
    <property type="entry name" value="Zn(2)-C6 fungal-type DNA-binding domain"/>
    <property type="match status" value="1"/>
</dbReference>
<feature type="region of interest" description="Disordered" evidence="8">
    <location>
        <begin position="1"/>
        <end position="45"/>
    </location>
</feature>
<feature type="region of interest" description="Disordered" evidence="8">
    <location>
        <begin position="1067"/>
        <end position="1102"/>
    </location>
</feature>
<dbReference type="InterPro" id="IPR036864">
    <property type="entry name" value="Zn2-C6_fun-type_DNA-bd_sf"/>
</dbReference>
<accession>A0ABR0FEH5</accession>
<dbReference type="Proteomes" id="UP001322138">
    <property type="component" value="Unassembled WGS sequence"/>
</dbReference>
<feature type="region of interest" description="Disordered" evidence="8">
    <location>
        <begin position="799"/>
        <end position="820"/>
    </location>
</feature>
<evidence type="ECO:0000256" key="2">
    <source>
        <dbReference type="ARBA" id="ARBA00022723"/>
    </source>
</evidence>
<keyword evidence="6" id="KW-0804">Transcription</keyword>
<dbReference type="GeneID" id="87899111"/>
<dbReference type="PANTHER" id="PTHR31313:SF81">
    <property type="entry name" value="TY1 ENHANCER ACTIVATOR"/>
    <property type="match status" value="1"/>
</dbReference>
<protein>
    <recommendedName>
        <fullName evidence="9">Zn(2)-C6 fungal-type domain-containing protein</fullName>
    </recommendedName>
</protein>
<dbReference type="SUPFAM" id="SSF57701">
    <property type="entry name" value="Zn2/Cys6 DNA-binding domain"/>
    <property type="match status" value="1"/>
</dbReference>
<dbReference type="SMART" id="SM00066">
    <property type="entry name" value="GAL4"/>
    <property type="match status" value="1"/>
</dbReference>
<dbReference type="InterPro" id="IPR007219">
    <property type="entry name" value="XnlR_reg_dom"/>
</dbReference>
<keyword evidence="2" id="KW-0479">Metal-binding</keyword>
<evidence type="ECO:0000256" key="1">
    <source>
        <dbReference type="ARBA" id="ARBA00004123"/>
    </source>
</evidence>
<keyword evidence="5" id="KW-0238">DNA-binding</keyword>
<keyword evidence="11" id="KW-1185">Reference proteome</keyword>
<evidence type="ECO:0000259" key="9">
    <source>
        <dbReference type="PROSITE" id="PS50048"/>
    </source>
</evidence>
<feature type="region of interest" description="Disordered" evidence="8">
    <location>
        <begin position="114"/>
        <end position="201"/>
    </location>
</feature>
<feature type="compositionally biased region" description="Basic and acidic residues" evidence="8">
    <location>
        <begin position="1068"/>
        <end position="1082"/>
    </location>
</feature>
<dbReference type="InterPro" id="IPR001138">
    <property type="entry name" value="Zn2Cys6_DnaBD"/>
</dbReference>
<dbReference type="CDD" id="cd12148">
    <property type="entry name" value="fungal_TF_MHR"/>
    <property type="match status" value="1"/>
</dbReference>
<keyword evidence="7" id="KW-0539">Nucleus</keyword>
<feature type="compositionally biased region" description="Low complexity" evidence="8">
    <location>
        <begin position="25"/>
        <end position="38"/>
    </location>
</feature>
<gene>
    <name evidence="10" type="ORF">QC761_504070</name>
</gene>
<reference evidence="10 11" key="1">
    <citation type="journal article" date="2023" name="bioRxiv">
        <title>High-quality genome assemblies of four members of thePodospora anserinaspecies complex.</title>
        <authorList>
            <person name="Ament-Velasquez S.L."/>
            <person name="Vogan A.A."/>
            <person name="Wallerman O."/>
            <person name="Hartmann F."/>
            <person name="Gautier V."/>
            <person name="Silar P."/>
            <person name="Giraud T."/>
            <person name="Johannesson H."/>
        </authorList>
    </citation>
    <scope>NUCLEOTIDE SEQUENCE [LARGE SCALE GENOMIC DNA]</scope>
    <source>
        <strain evidence="10 11">CBS 112042</strain>
    </source>
</reference>
<comment type="subcellular location">
    <subcellularLocation>
        <location evidence="1">Nucleus</location>
    </subcellularLocation>
</comment>
<dbReference type="PROSITE" id="PS50048">
    <property type="entry name" value="ZN2_CY6_FUNGAL_2"/>
    <property type="match status" value="1"/>
</dbReference>
<evidence type="ECO:0000313" key="11">
    <source>
        <dbReference type="Proteomes" id="UP001322138"/>
    </source>
</evidence>
<keyword evidence="3" id="KW-0862">Zinc</keyword>
<dbReference type="PANTHER" id="PTHR31313">
    <property type="entry name" value="TY1 ENHANCER ACTIVATOR"/>
    <property type="match status" value="1"/>
</dbReference>
<evidence type="ECO:0000256" key="6">
    <source>
        <dbReference type="ARBA" id="ARBA00023163"/>
    </source>
</evidence>
<dbReference type="SMART" id="SM00906">
    <property type="entry name" value="Fungal_trans"/>
    <property type="match status" value="1"/>
</dbReference>
<organism evidence="10 11">
    <name type="scientific">Podospora bellae-mahoneyi</name>
    <dbReference type="NCBI Taxonomy" id="2093777"/>
    <lineage>
        <taxon>Eukaryota</taxon>
        <taxon>Fungi</taxon>
        <taxon>Dikarya</taxon>
        <taxon>Ascomycota</taxon>
        <taxon>Pezizomycotina</taxon>
        <taxon>Sordariomycetes</taxon>
        <taxon>Sordariomycetidae</taxon>
        <taxon>Sordariales</taxon>
        <taxon>Podosporaceae</taxon>
        <taxon>Podospora</taxon>
    </lineage>
</organism>
<dbReference type="PROSITE" id="PS00463">
    <property type="entry name" value="ZN2_CY6_FUNGAL_1"/>
    <property type="match status" value="1"/>
</dbReference>
<dbReference type="InterPro" id="IPR051615">
    <property type="entry name" value="Transcr_Regulatory_Elem"/>
</dbReference>
<feature type="compositionally biased region" description="Basic and acidic residues" evidence="8">
    <location>
        <begin position="143"/>
        <end position="160"/>
    </location>
</feature>
<evidence type="ECO:0000256" key="8">
    <source>
        <dbReference type="SAM" id="MobiDB-lite"/>
    </source>
</evidence>
<feature type="compositionally biased region" description="Polar residues" evidence="8">
    <location>
        <begin position="179"/>
        <end position="194"/>
    </location>
</feature>
<name>A0ABR0FEH5_9PEZI</name>
<comment type="caution">
    <text evidence="10">The sequence shown here is derived from an EMBL/GenBank/DDBJ whole genome shotgun (WGS) entry which is preliminary data.</text>
</comment>